<organism evidence="1 2">
    <name type="scientific">Streptomonospora alba</name>
    <dbReference type="NCBI Taxonomy" id="183763"/>
    <lineage>
        <taxon>Bacteria</taxon>
        <taxon>Bacillati</taxon>
        <taxon>Actinomycetota</taxon>
        <taxon>Actinomycetes</taxon>
        <taxon>Streptosporangiales</taxon>
        <taxon>Nocardiopsidaceae</taxon>
        <taxon>Streptomonospora</taxon>
    </lineage>
</organism>
<name>A0A0C2FC44_9ACTN</name>
<comment type="caution">
    <text evidence="1">The sequence shown here is derived from an EMBL/GenBank/DDBJ whole genome shotgun (WGS) entry which is preliminary data.</text>
</comment>
<evidence type="ECO:0008006" key="3">
    <source>
        <dbReference type="Google" id="ProtNLM"/>
    </source>
</evidence>
<reference evidence="2" key="1">
    <citation type="journal article" date="2015" name="Chem. Biol.">
        <title>Structure, bioactivity, and resistance mechanism of streptomonomicin, an unusual lasso Peptide from an understudied halophilic actinomycete.</title>
        <authorList>
            <person name="Metelev M."/>
            <person name="Tietz J.I."/>
            <person name="Melby J.O."/>
            <person name="Blair P.M."/>
            <person name="Zhu L."/>
            <person name="Livnat I."/>
            <person name="Severinov K."/>
            <person name="Mitchell D.A."/>
        </authorList>
    </citation>
    <scope>NUCLEOTIDE SEQUENCE [LARGE SCALE GENOMIC DNA]</scope>
    <source>
        <strain evidence="2">YIM 90003</strain>
    </source>
</reference>
<dbReference type="SUPFAM" id="SSF88723">
    <property type="entry name" value="PIN domain-like"/>
    <property type="match status" value="1"/>
</dbReference>
<sequence length="134" mass="13816">MIGGRVLDTTALTDYATCRIYARALVGAALRSGALVLAVPSGALLAARGQLSESARASLTELVALAPVVVDELTAETAGRCGDLLARSRARPPGEAVDAAHVAFSARTRGWPIVTSDPERLLALDAALGIERLP</sequence>
<dbReference type="Gene3D" id="3.40.50.1010">
    <property type="entry name" value="5'-nuclease"/>
    <property type="match status" value="1"/>
</dbReference>
<keyword evidence="2" id="KW-1185">Reference proteome</keyword>
<dbReference type="RefSeq" id="WP_040276558.1">
    <property type="nucleotide sequence ID" value="NZ_JROO01000051.1"/>
</dbReference>
<gene>
    <name evidence="1" type="ORF">LP52_23390</name>
</gene>
<dbReference type="OrthoDB" id="3427309at2"/>
<protein>
    <recommendedName>
        <fullName evidence="3">PIN domain-containing protein</fullName>
    </recommendedName>
</protein>
<accession>A0A0C2FC44</accession>
<dbReference type="InterPro" id="IPR029060">
    <property type="entry name" value="PIN-like_dom_sf"/>
</dbReference>
<dbReference type="EMBL" id="JROO01000051">
    <property type="protein sequence ID" value="KIH96719.1"/>
    <property type="molecule type" value="Genomic_DNA"/>
</dbReference>
<evidence type="ECO:0000313" key="2">
    <source>
        <dbReference type="Proteomes" id="UP000031675"/>
    </source>
</evidence>
<dbReference type="AlphaFoldDB" id="A0A0C2FC44"/>
<proteinExistence type="predicted"/>
<dbReference type="Proteomes" id="UP000031675">
    <property type="component" value="Unassembled WGS sequence"/>
</dbReference>
<evidence type="ECO:0000313" key="1">
    <source>
        <dbReference type="EMBL" id="KIH96719.1"/>
    </source>
</evidence>